<dbReference type="AlphaFoldDB" id="A0A381QP50"/>
<dbReference type="InterPro" id="IPR006464">
    <property type="entry name" value="AcTrfase_RimI/Ard1"/>
</dbReference>
<proteinExistence type="predicted"/>
<dbReference type="Gene3D" id="3.40.630.30">
    <property type="match status" value="1"/>
</dbReference>
<dbReference type="NCBIfam" id="TIGR01575">
    <property type="entry name" value="rimI"/>
    <property type="match status" value="1"/>
</dbReference>
<feature type="non-terminal residue" evidence="2">
    <location>
        <position position="1"/>
    </location>
</feature>
<evidence type="ECO:0000259" key="1">
    <source>
        <dbReference type="PROSITE" id="PS51186"/>
    </source>
</evidence>
<gene>
    <name evidence="2" type="ORF">METZ01_LOCUS33714</name>
</gene>
<dbReference type="PANTHER" id="PTHR43617:SF20">
    <property type="entry name" value="N-ALPHA-ACETYLTRANSFERASE RIMI"/>
    <property type="match status" value="1"/>
</dbReference>
<dbReference type="PANTHER" id="PTHR43617">
    <property type="entry name" value="L-AMINO ACID N-ACETYLTRANSFERASE"/>
    <property type="match status" value="1"/>
</dbReference>
<sequence>VSATRSPVLLRPMVSDDVDAVLALDARVHPTPWSPEFMRSQLGLPGSRTNLVAEVHGFLVGHAALLVVADEGHVTSLAVDPDRWRRGIGGTLLAGLCHDAVGRGLVAMTLEVRVSNAAAIAMYRRFGFAPSGVRPDYYADDGEDALIMWAHDVDEPAFLTRVDAATGGANHG</sequence>
<dbReference type="PROSITE" id="PS51186">
    <property type="entry name" value="GNAT"/>
    <property type="match status" value="1"/>
</dbReference>
<evidence type="ECO:0000313" key="2">
    <source>
        <dbReference type="EMBL" id="SUZ80860.1"/>
    </source>
</evidence>
<organism evidence="2">
    <name type="scientific">marine metagenome</name>
    <dbReference type="NCBI Taxonomy" id="408172"/>
    <lineage>
        <taxon>unclassified sequences</taxon>
        <taxon>metagenomes</taxon>
        <taxon>ecological metagenomes</taxon>
    </lineage>
</organism>
<dbReference type="CDD" id="cd04301">
    <property type="entry name" value="NAT_SF"/>
    <property type="match status" value="1"/>
</dbReference>
<dbReference type="EMBL" id="UINC01001444">
    <property type="protein sequence ID" value="SUZ80860.1"/>
    <property type="molecule type" value="Genomic_DNA"/>
</dbReference>
<protein>
    <recommendedName>
        <fullName evidence="1">N-acetyltransferase domain-containing protein</fullName>
    </recommendedName>
</protein>
<dbReference type="SUPFAM" id="SSF55729">
    <property type="entry name" value="Acyl-CoA N-acyltransferases (Nat)"/>
    <property type="match status" value="1"/>
</dbReference>
<accession>A0A381QP50</accession>
<dbReference type="Pfam" id="PF00583">
    <property type="entry name" value="Acetyltransf_1"/>
    <property type="match status" value="1"/>
</dbReference>
<dbReference type="InterPro" id="IPR000182">
    <property type="entry name" value="GNAT_dom"/>
</dbReference>
<dbReference type="InterPro" id="IPR016181">
    <property type="entry name" value="Acyl_CoA_acyltransferase"/>
</dbReference>
<dbReference type="InterPro" id="IPR050276">
    <property type="entry name" value="MshD_Acetyltransferase"/>
</dbReference>
<dbReference type="GO" id="GO:0008999">
    <property type="term" value="F:protein-N-terminal-alanine acetyltransferase activity"/>
    <property type="evidence" value="ECO:0007669"/>
    <property type="project" value="TreeGrafter"/>
</dbReference>
<feature type="domain" description="N-acetyltransferase" evidence="1">
    <location>
        <begin position="8"/>
        <end position="153"/>
    </location>
</feature>
<name>A0A381QP50_9ZZZZ</name>
<reference evidence="2" key="1">
    <citation type="submission" date="2018-05" db="EMBL/GenBank/DDBJ databases">
        <authorList>
            <person name="Lanie J.A."/>
            <person name="Ng W.-L."/>
            <person name="Kazmierczak K.M."/>
            <person name="Andrzejewski T.M."/>
            <person name="Davidsen T.M."/>
            <person name="Wayne K.J."/>
            <person name="Tettelin H."/>
            <person name="Glass J.I."/>
            <person name="Rusch D."/>
            <person name="Podicherti R."/>
            <person name="Tsui H.-C.T."/>
            <person name="Winkler M.E."/>
        </authorList>
    </citation>
    <scope>NUCLEOTIDE SEQUENCE</scope>
</reference>